<organism evidence="1 2">
    <name type="scientific">Candidatus Falkowbacteria bacterium RIFOXYD2_FULL_34_120</name>
    <dbReference type="NCBI Taxonomy" id="1798007"/>
    <lineage>
        <taxon>Bacteria</taxon>
        <taxon>Candidatus Falkowiibacteriota</taxon>
    </lineage>
</organism>
<accession>A0A1F5TM12</accession>
<dbReference type="Proteomes" id="UP000177579">
    <property type="component" value="Unassembled WGS sequence"/>
</dbReference>
<evidence type="ECO:0000313" key="2">
    <source>
        <dbReference type="Proteomes" id="UP000177579"/>
    </source>
</evidence>
<dbReference type="EMBL" id="MFGO01000039">
    <property type="protein sequence ID" value="OGF39992.1"/>
    <property type="molecule type" value="Genomic_DNA"/>
</dbReference>
<comment type="caution">
    <text evidence="1">The sequence shown here is derived from an EMBL/GenBank/DDBJ whole genome shotgun (WGS) entry which is preliminary data.</text>
</comment>
<gene>
    <name evidence="1" type="ORF">A2531_02080</name>
</gene>
<proteinExistence type="predicted"/>
<sequence length="111" mass="12967">MDLKIRFEVTRNGLGLINGVKLKSQEGHETKTSIFCETFPVAFLNGTANIRFEDDKIIFEHPKCDPLTECYFKLKPQVINELRLAFNQKNEFNMEKWTNWGFGFGLYVKDI</sequence>
<name>A0A1F5TM12_9BACT</name>
<protein>
    <submittedName>
        <fullName evidence="1">Uncharacterized protein</fullName>
    </submittedName>
</protein>
<evidence type="ECO:0000313" key="1">
    <source>
        <dbReference type="EMBL" id="OGF39992.1"/>
    </source>
</evidence>
<dbReference type="AlphaFoldDB" id="A0A1F5TM12"/>
<reference evidence="1 2" key="1">
    <citation type="journal article" date="2016" name="Nat. Commun.">
        <title>Thousands of microbial genomes shed light on interconnected biogeochemical processes in an aquifer system.</title>
        <authorList>
            <person name="Anantharaman K."/>
            <person name="Brown C.T."/>
            <person name="Hug L.A."/>
            <person name="Sharon I."/>
            <person name="Castelle C.J."/>
            <person name="Probst A.J."/>
            <person name="Thomas B.C."/>
            <person name="Singh A."/>
            <person name="Wilkins M.J."/>
            <person name="Karaoz U."/>
            <person name="Brodie E.L."/>
            <person name="Williams K.H."/>
            <person name="Hubbard S.S."/>
            <person name="Banfield J.F."/>
        </authorList>
    </citation>
    <scope>NUCLEOTIDE SEQUENCE [LARGE SCALE GENOMIC DNA]</scope>
</reference>